<accession>A0A5J4WNZ7</accession>
<gene>
    <name evidence="3" type="ORF">EZS28_007824</name>
</gene>
<dbReference type="AlphaFoldDB" id="A0A5J4WNZ7"/>
<feature type="compositionally biased region" description="Acidic residues" evidence="2">
    <location>
        <begin position="148"/>
        <end position="163"/>
    </location>
</feature>
<feature type="region of interest" description="Disordered" evidence="2">
    <location>
        <begin position="132"/>
        <end position="165"/>
    </location>
</feature>
<organism evidence="3 4">
    <name type="scientific">Streblomastix strix</name>
    <dbReference type="NCBI Taxonomy" id="222440"/>
    <lineage>
        <taxon>Eukaryota</taxon>
        <taxon>Metamonada</taxon>
        <taxon>Preaxostyla</taxon>
        <taxon>Oxymonadida</taxon>
        <taxon>Streblomastigidae</taxon>
        <taxon>Streblomastix</taxon>
    </lineage>
</organism>
<evidence type="ECO:0000313" key="4">
    <source>
        <dbReference type="Proteomes" id="UP000324800"/>
    </source>
</evidence>
<sequence length="239" mass="27930">MISTTQSSRLPNQESSGEAALLSALENTVDQIIQLHKKTDPNKSIDQLLQQQERFLLSVTSKYHQSKRLDQNVDRTLADAKNENAIADERLQNVLYKFNEMTQEIRRCRNIQTDIDNLEIFSPSEFLEKINDQRKKEKQQQEQKEMEKDDDGQNSEDTDDENNENNVNDLVELLDTDVHGFIRNVAQTIKENLKLRRQLQKTELDIEQQEKDVHDFAVGYQQVKELSHEKIATFIDSRK</sequence>
<dbReference type="EMBL" id="SNRW01001375">
    <property type="protein sequence ID" value="KAA6396651.1"/>
    <property type="molecule type" value="Genomic_DNA"/>
</dbReference>
<protein>
    <submittedName>
        <fullName evidence="3">Uncharacterized protein</fullName>
    </submittedName>
</protein>
<comment type="caution">
    <text evidence="3">The sequence shown here is derived from an EMBL/GenBank/DDBJ whole genome shotgun (WGS) entry which is preliminary data.</text>
</comment>
<evidence type="ECO:0000256" key="1">
    <source>
        <dbReference type="SAM" id="Coils"/>
    </source>
</evidence>
<dbReference type="Proteomes" id="UP000324800">
    <property type="component" value="Unassembled WGS sequence"/>
</dbReference>
<name>A0A5J4WNZ7_9EUKA</name>
<proteinExistence type="predicted"/>
<evidence type="ECO:0000313" key="3">
    <source>
        <dbReference type="EMBL" id="KAA6396651.1"/>
    </source>
</evidence>
<keyword evidence="1" id="KW-0175">Coiled coil</keyword>
<feature type="compositionally biased region" description="Basic and acidic residues" evidence="2">
    <location>
        <begin position="132"/>
        <end position="147"/>
    </location>
</feature>
<feature type="coiled-coil region" evidence="1">
    <location>
        <begin position="185"/>
        <end position="212"/>
    </location>
</feature>
<reference evidence="3 4" key="1">
    <citation type="submission" date="2019-03" db="EMBL/GenBank/DDBJ databases">
        <title>Single cell metagenomics reveals metabolic interactions within the superorganism composed of flagellate Streblomastix strix and complex community of Bacteroidetes bacteria on its surface.</title>
        <authorList>
            <person name="Treitli S.C."/>
            <person name="Kolisko M."/>
            <person name="Husnik F."/>
            <person name="Keeling P."/>
            <person name="Hampl V."/>
        </authorList>
    </citation>
    <scope>NUCLEOTIDE SEQUENCE [LARGE SCALE GENOMIC DNA]</scope>
    <source>
        <strain evidence="3">ST1C</strain>
    </source>
</reference>
<evidence type="ECO:0000256" key="2">
    <source>
        <dbReference type="SAM" id="MobiDB-lite"/>
    </source>
</evidence>